<keyword evidence="3" id="KW-1185">Reference proteome</keyword>
<feature type="compositionally biased region" description="Basic residues" evidence="1">
    <location>
        <begin position="89"/>
        <end position="99"/>
    </location>
</feature>
<proteinExistence type="predicted"/>
<evidence type="ECO:0000313" key="2">
    <source>
        <dbReference type="EMBL" id="EMC98260.1"/>
    </source>
</evidence>
<gene>
    <name evidence="2" type="ORF">BAUCODRAFT_418846</name>
</gene>
<dbReference type="Proteomes" id="UP000011761">
    <property type="component" value="Unassembled WGS sequence"/>
</dbReference>
<accession>M2NGX0</accession>
<dbReference type="GeneID" id="19114149"/>
<dbReference type="KEGG" id="bcom:BAUCODRAFT_418846"/>
<evidence type="ECO:0000256" key="1">
    <source>
        <dbReference type="SAM" id="MobiDB-lite"/>
    </source>
</evidence>
<dbReference type="AlphaFoldDB" id="M2NGX0"/>
<name>M2NGX0_BAUPA</name>
<reference evidence="2 3" key="1">
    <citation type="journal article" date="2012" name="PLoS Pathog.">
        <title>Diverse lifestyles and strategies of plant pathogenesis encoded in the genomes of eighteen Dothideomycetes fungi.</title>
        <authorList>
            <person name="Ohm R.A."/>
            <person name="Feau N."/>
            <person name="Henrissat B."/>
            <person name="Schoch C.L."/>
            <person name="Horwitz B.A."/>
            <person name="Barry K.W."/>
            <person name="Condon B.J."/>
            <person name="Copeland A.C."/>
            <person name="Dhillon B."/>
            <person name="Glaser F."/>
            <person name="Hesse C.N."/>
            <person name="Kosti I."/>
            <person name="LaButti K."/>
            <person name="Lindquist E.A."/>
            <person name="Lucas S."/>
            <person name="Salamov A.A."/>
            <person name="Bradshaw R.E."/>
            <person name="Ciuffetti L."/>
            <person name="Hamelin R.C."/>
            <person name="Kema G.H.J."/>
            <person name="Lawrence C."/>
            <person name="Scott J.A."/>
            <person name="Spatafora J.W."/>
            <person name="Turgeon B.G."/>
            <person name="de Wit P.J.G.M."/>
            <person name="Zhong S."/>
            <person name="Goodwin S.B."/>
            <person name="Grigoriev I.V."/>
        </authorList>
    </citation>
    <scope>NUCLEOTIDE SEQUENCE [LARGE SCALE GENOMIC DNA]</scope>
    <source>
        <strain evidence="2 3">UAMH 10762</strain>
    </source>
</reference>
<sequence length="197" mass="21493">MESDTESSDVITVRRRRKRSVREAQHNRSTAQRYGQGVPSKVGVRRVVRNGCGTQPPPMQNGCRRKVRQQSAVNAAAVRGGGGGGAAHKTSRTSSTKRRRTVYDQYQQLIDGAKAEVTATNGDRSARQLAAWGGSIGGEGAHTADQSKFAKRCKPEYDKSKQLIGLATAEARQGPRDWRTYSACSLDNCHDKAVYSQ</sequence>
<feature type="region of interest" description="Disordered" evidence="1">
    <location>
        <begin position="77"/>
        <end position="99"/>
    </location>
</feature>
<organism evidence="2 3">
    <name type="scientific">Baudoinia panamericana (strain UAMH 10762)</name>
    <name type="common">Angels' share fungus</name>
    <name type="synonym">Baudoinia compniacensis (strain UAMH 10762)</name>
    <dbReference type="NCBI Taxonomy" id="717646"/>
    <lineage>
        <taxon>Eukaryota</taxon>
        <taxon>Fungi</taxon>
        <taxon>Dikarya</taxon>
        <taxon>Ascomycota</taxon>
        <taxon>Pezizomycotina</taxon>
        <taxon>Dothideomycetes</taxon>
        <taxon>Dothideomycetidae</taxon>
        <taxon>Mycosphaerellales</taxon>
        <taxon>Teratosphaeriaceae</taxon>
        <taxon>Baudoinia</taxon>
    </lineage>
</organism>
<dbReference type="EMBL" id="KB445553">
    <property type="protein sequence ID" value="EMC98260.1"/>
    <property type="molecule type" value="Genomic_DNA"/>
</dbReference>
<protein>
    <submittedName>
        <fullName evidence="2">Uncharacterized protein</fullName>
    </submittedName>
</protein>
<feature type="region of interest" description="Disordered" evidence="1">
    <location>
        <begin position="1"/>
        <end position="43"/>
    </location>
</feature>
<dbReference type="HOGENOM" id="CLU_1383921_0_0_1"/>
<evidence type="ECO:0000313" key="3">
    <source>
        <dbReference type="Proteomes" id="UP000011761"/>
    </source>
</evidence>
<dbReference type="RefSeq" id="XP_007674970.1">
    <property type="nucleotide sequence ID" value="XM_007676780.1"/>
</dbReference>